<dbReference type="InterPro" id="IPR011138">
    <property type="entry name" value="Cytochrome_b-558"/>
</dbReference>
<evidence type="ECO:0000256" key="1">
    <source>
        <dbReference type="SAM" id="Phobius"/>
    </source>
</evidence>
<organism evidence="2 3">
    <name type="scientific">Desulfosalsimonas propionicica</name>
    <dbReference type="NCBI Taxonomy" id="332175"/>
    <lineage>
        <taxon>Bacteria</taxon>
        <taxon>Pseudomonadati</taxon>
        <taxon>Thermodesulfobacteriota</taxon>
        <taxon>Desulfobacteria</taxon>
        <taxon>Desulfobacterales</taxon>
        <taxon>Desulfosalsimonadaceae</taxon>
        <taxon>Desulfosalsimonas</taxon>
    </lineage>
</organism>
<keyword evidence="1" id="KW-0472">Membrane</keyword>
<proteinExistence type="predicted"/>
<dbReference type="AlphaFoldDB" id="A0A7W0C7B3"/>
<feature type="transmembrane region" description="Helical" evidence="1">
    <location>
        <begin position="149"/>
        <end position="165"/>
    </location>
</feature>
<protein>
    <submittedName>
        <fullName evidence="2">Succinate dehydrogenase / fumarate reductase cytochrome b subunit</fullName>
    </submittedName>
</protein>
<dbReference type="SUPFAM" id="SSF81343">
    <property type="entry name" value="Fumarate reductase respiratory complex transmembrane subunits"/>
    <property type="match status" value="1"/>
</dbReference>
<feature type="transmembrane region" description="Helical" evidence="1">
    <location>
        <begin position="16"/>
        <end position="39"/>
    </location>
</feature>
<feature type="transmembrane region" description="Helical" evidence="1">
    <location>
        <begin position="59"/>
        <end position="83"/>
    </location>
</feature>
<dbReference type="EMBL" id="JACDUS010000002">
    <property type="protein sequence ID" value="MBA2880432.1"/>
    <property type="molecule type" value="Genomic_DNA"/>
</dbReference>
<accession>A0A7W0C7B3</accession>
<keyword evidence="1" id="KW-1133">Transmembrane helix</keyword>
<dbReference type="CDD" id="cd03498">
    <property type="entry name" value="SQR_TypeB_2_TM"/>
    <property type="match status" value="1"/>
</dbReference>
<dbReference type="Gene3D" id="1.20.1300.10">
    <property type="entry name" value="Fumarate reductase/succinate dehydrogenase, transmembrane subunit"/>
    <property type="match status" value="1"/>
</dbReference>
<dbReference type="RefSeq" id="WP_181550117.1">
    <property type="nucleotide sequence ID" value="NZ_JACDUS010000002.1"/>
</dbReference>
<keyword evidence="1" id="KW-0812">Transmembrane</keyword>
<name>A0A7W0C7B3_9BACT</name>
<gene>
    <name evidence="2" type="ORF">HNR65_000750</name>
</gene>
<feature type="transmembrane region" description="Helical" evidence="1">
    <location>
        <begin position="111"/>
        <end position="129"/>
    </location>
</feature>
<keyword evidence="3" id="KW-1185">Reference proteome</keyword>
<evidence type="ECO:0000313" key="2">
    <source>
        <dbReference type="EMBL" id="MBA2880432.1"/>
    </source>
</evidence>
<evidence type="ECO:0000313" key="3">
    <source>
        <dbReference type="Proteomes" id="UP000525298"/>
    </source>
</evidence>
<dbReference type="NCBIfam" id="TIGR02046">
    <property type="entry name" value="sdhC_b558_fam"/>
    <property type="match status" value="1"/>
</dbReference>
<dbReference type="Proteomes" id="UP000525298">
    <property type="component" value="Unassembled WGS sequence"/>
</dbReference>
<comment type="caution">
    <text evidence="2">The sequence shown here is derived from an EMBL/GenBank/DDBJ whole genome shotgun (WGS) entry which is preliminary data.</text>
</comment>
<reference evidence="2 3" key="1">
    <citation type="submission" date="2020-07" db="EMBL/GenBank/DDBJ databases">
        <title>Genomic Encyclopedia of Type Strains, Phase IV (KMG-IV): sequencing the most valuable type-strain genomes for metagenomic binning, comparative biology and taxonomic classification.</title>
        <authorList>
            <person name="Goeker M."/>
        </authorList>
    </citation>
    <scope>NUCLEOTIDE SEQUENCE [LARGE SCALE GENOMIC DNA]</scope>
    <source>
        <strain evidence="2 3">DSM 17721</strain>
    </source>
</reference>
<sequence>MNWFAQNISTAIGKKLLMAVTGFGFVGFILMHLAGNLTFYFGKDAFLTYVETLHTLDPIIVVVELVLLALAVIHVSTGTILFFQNRGARTTRYAVDKTAGGRTIGSRTMPYTGFLILLFVILHLSQFHFIDHAVQTPWDAALDTFNNGLFALIYMAAVILVGIHIRHGFWSLFQTLGLNNEKYMPLIQTIGIVIAIGAAVGFFFVPVYIRMVVL</sequence>
<feature type="transmembrane region" description="Helical" evidence="1">
    <location>
        <begin position="186"/>
        <end position="209"/>
    </location>
</feature>
<dbReference type="GO" id="GO:0016020">
    <property type="term" value="C:membrane"/>
    <property type="evidence" value="ECO:0007669"/>
    <property type="project" value="InterPro"/>
</dbReference>
<dbReference type="InterPro" id="IPR034804">
    <property type="entry name" value="SQR/QFR_C/D"/>
</dbReference>